<evidence type="ECO:0000259" key="1">
    <source>
        <dbReference type="Pfam" id="PF00561"/>
    </source>
</evidence>
<dbReference type="InterPro" id="IPR000073">
    <property type="entry name" value="AB_hydrolase_1"/>
</dbReference>
<dbReference type="Pfam" id="PF00561">
    <property type="entry name" value="Abhydrolase_1"/>
    <property type="match status" value="1"/>
</dbReference>
<protein>
    <submittedName>
        <fullName evidence="2">Alpha/beta hydrolase</fullName>
    </submittedName>
</protein>
<name>A0ABT3CUD2_9BACT</name>
<dbReference type="PANTHER" id="PTHR43689:SF8">
    <property type="entry name" value="ALPHA_BETA-HYDROLASES SUPERFAMILY PROTEIN"/>
    <property type="match status" value="1"/>
</dbReference>
<proteinExistence type="predicted"/>
<dbReference type="PANTHER" id="PTHR43689">
    <property type="entry name" value="HYDROLASE"/>
    <property type="match status" value="1"/>
</dbReference>
<keyword evidence="2" id="KW-0378">Hydrolase</keyword>
<organism evidence="2 3">
    <name type="scientific">Reichenbachiella ulvae</name>
    <dbReference type="NCBI Taxonomy" id="2980104"/>
    <lineage>
        <taxon>Bacteria</taxon>
        <taxon>Pseudomonadati</taxon>
        <taxon>Bacteroidota</taxon>
        <taxon>Cytophagia</taxon>
        <taxon>Cytophagales</taxon>
        <taxon>Reichenbachiellaceae</taxon>
        <taxon>Reichenbachiella</taxon>
    </lineage>
</organism>
<comment type="caution">
    <text evidence="2">The sequence shown here is derived from an EMBL/GenBank/DDBJ whole genome shotgun (WGS) entry which is preliminary data.</text>
</comment>
<dbReference type="Proteomes" id="UP001300692">
    <property type="component" value="Unassembled WGS sequence"/>
</dbReference>
<dbReference type="InterPro" id="IPR029058">
    <property type="entry name" value="AB_hydrolase_fold"/>
</dbReference>
<gene>
    <name evidence="2" type="ORF">N7U62_11150</name>
</gene>
<reference evidence="2 3" key="1">
    <citation type="submission" date="2022-10" db="EMBL/GenBank/DDBJ databases">
        <title>Comparative genomics and taxonomic characterization of three novel marine species of genus Reichenbachiella exhibiting antioxidant and polysaccharide degradation activities.</title>
        <authorList>
            <person name="Muhammad N."/>
            <person name="Lee Y.-J."/>
            <person name="Ko J."/>
            <person name="Kim S.-G."/>
        </authorList>
    </citation>
    <scope>NUCLEOTIDE SEQUENCE [LARGE SCALE GENOMIC DNA]</scope>
    <source>
        <strain evidence="2 3">ABR2-5</strain>
    </source>
</reference>
<dbReference type="EMBL" id="JAOYOD010000001">
    <property type="protein sequence ID" value="MCV9387224.1"/>
    <property type="molecule type" value="Genomic_DNA"/>
</dbReference>
<evidence type="ECO:0000313" key="3">
    <source>
        <dbReference type="Proteomes" id="UP001300692"/>
    </source>
</evidence>
<sequence length="284" mass="31985">MIRIIKIYFKTLSVLLPSLAGKQAFSLFQVPMNKKIRDKELPFFEKARAFTIPWQLEDIQAYSMGSEDGPLVFLVHGWESSAASLYAIADRLAAEGHRVIAFNLPAHGYSKLKRANLKICKEAFLQVIDFIKPVEPFSVVSHSFGSAVTTYALARSEWPVNQLVYLSTPDQLDDVFREFADFVGLNPPAFQKVLDIGSSLLGEPVDQVSVSKMGNQVDCRSLTIIHDEKDKIIDKRHAEKVASQWPNSVLTMIKGTGHYRMLWNEKVLDLVSQQLSQTQEKIAD</sequence>
<accession>A0ABT3CUD2</accession>
<evidence type="ECO:0000313" key="2">
    <source>
        <dbReference type="EMBL" id="MCV9387224.1"/>
    </source>
</evidence>
<dbReference type="SUPFAM" id="SSF53474">
    <property type="entry name" value="alpha/beta-Hydrolases"/>
    <property type="match status" value="1"/>
</dbReference>
<keyword evidence="3" id="KW-1185">Reference proteome</keyword>
<feature type="domain" description="AB hydrolase-1" evidence="1">
    <location>
        <begin position="70"/>
        <end position="190"/>
    </location>
</feature>
<dbReference type="RefSeq" id="WP_264138050.1">
    <property type="nucleotide sequence ID" value="NZ_JAOYOD010000001.1"/>
</dbReference>
<dbReference type="GO" id="GO:0016787">
    <property type="term" value="F:hydrolase activity"/>
    <property type="evidence" value="ECO:0007669"/>
    <property type="project" value="UniProtKB-KW"/>
</dbReference>
<dbReference type="Gene3D" id="3.40.50.1820">
    <property type="entry name" value="alpha/beta hydrolase"/>
    <property type="match status" value="1"/>
</dbReference>